<evidence type="ECO:0000256" key="4">
    <source>
        <dbReference type="ARBA" id="ARBA00022801"/>
    </source>
</evidence>
<dbReference type="PANTHER" id="PTHR45865">
    <property type="entry name" value="E3 UBIQUITIN-PROTEIN LIGASE SHPRH FAMILY MEMBER"/>
    <property type="match status" value="1"/>
</dbReference>
<dbReference type="OrthoDB" id="423559at2759"/>
<dbReference type="GO" id="GO:0016787">
    <property type="term" value="F:hydrolase activity"/>
    <property type="evidence" value="ECO:0007669"/>
    <property type="project" value="UniProtKB-KW"/>
</dbReference>
<dbReference type="PROSITE" id="PS51192">
    <property type="entry name" value="HELICASE_ATP_BIND_1"/>
    <property type="match status" value="1"/>
</dbReference>
<dbReference type="Gene3D" id="3.40.50.10810">
    <property type="entry name" value="Tandem AAA-ATPase domain"/>
    <property type="match status" value="2"/>
</dbReference>
<evidence type="ECO:0000313" key="12">
    <source>
        <dbReference type="Proteomes" id="UP001141806"/>
    </source>
</evidence>
<dbReference type="InterPro" id="IPR027417">
    <property type="entry name" value="P-loop_NTPase"/>
</dbReference>
<evidence type="ECO:0000313" key="11">
    <source>
        <dbReference type="EMBL" id="KAJ4978047.1"/>
    </source>
</evidence>
<feature type="domain" description="Helicase C-terminal" evidence="10">
    <location>
        <begin position="1490"/>
        <end position="1664"/>
    </location>
</feature>
<comment type="caution">
    <text evidence="11">The sequence shown here is derived from an EMBL/GenBank/DDBJ whole genome shotgun (WGS) entry which is preliminary data.</text>
</comment>
<feature type="domain" description="RING-type" evidence="8">
    <location>
        <begin position="1391"/>
        <end position="1441"/>
    </location>
</feature>
<evidence type="ECO:0000256" key="7">
    <source>
        <dbReference type="SAM" id="MobiDB-lite"/>
    </source>
</evidence>
<dbReference type="SMART" id="SM00487">
    <property type="entry name" value="DEXDc"/>
    <property type="match status" value="1"/>
</dbReference>
<dbReference type="Proteomes" id="UP001141806">
    <property type="component" value="Unassembled WGS sequence"/>
</dbReference>
<feature type="compositionally biased region" description="Polar residues" evidence="7">
    <location>
        <begin position="18"/>
        <end position="46"/>
    </location>
</feature>
<gene>
    <name evidence="11" type="ORF">NE237_008827</name>
</gene>
<dbReference type="InterPro" id="IPR048695">
    <property type="entry name" value="SHPRH_helical_2nd"/>
</dbReference>
<dbReference type="InterPro" id="IPR014001">
    <property type="entry name" value="Helicase_ATP-bd"/>
</dbReference>
<dbReference type="PANTHER" id="PTHR45865:SF1">
    <property type="entry name" value="E3 UBIQUITIN-PROTEIN LIGASE SHPRH"/>
    <property type="match status" value="1"/>
</dbReference>
<dbReference type="CDD" id="cd18793">
    <property type="entry name" value="SF2_C_SNF"/>
    <property type="match status" value="1"/>
</dbReference>
<dbReference type="InterPro" id="IPR019787">
    <property type="entry name" value="Znf_PHD-finger"/>
</dbReference>
<dbReference type="CDD" id="cd15517">
    <property type="entry name" value="PHD_TCF19_like"/>
    <property type="match status" value="1"/>
</dbReference>
<dbReference type="Gene3D" id="3.30.40.10">
    <property type="entry name" value="Zinc/RING finger domain, C3HC4 (zinc finger)"/>
    <property type="match status" value="2"/>
</dbReference>
<dbReference type="Pfam" id="PF00176">
    <property type="entry name" value="SNF2-rel_dom"/>
    <property type="match status" value="1"/>
</dbReference>
<organism evidence="11 12">
    <name type="scientific">Protea cynaroides</name>
    <dbReference type="NCBI Taxonomy" id="273540"/>
    <lineage>
        <taxon>Eukaryota</taxon>
        <taxon>Viridiplantae</taxon>
        <taxon>Streptophyta</taxon>
        <taxon>Embryophyta</taxon>
        <taxon>Tracheophyta</taxon>
        <taxon>Spermatophyta</taxon>
        <taxon>Magnoliopsida</taxon>
        <taxon>Proteales</taxon>
        <taxon>Proteaceae</taxon>
        <taxon>Protea</taxon>
    </lineage>
</organism>
<evidence type="ECO:0000256" key="5">
    <source>
        <dbReference type="ARBA" id="ARBA00022833"/>
    </source>
</evidence>
<evidence type="ECO:0008006" key="13">
    <source>
        <dbReference type="Google" id="ProtNLM"/>
    </source>
</evidence>
<dbReference type="InterPro" id="IPR048686">
    <property type="entry name" value="SHPRH_helical_1st"/>
</dbReference>
<comment type="similarity">
    <text evidence="1">Belongs to the SNF2/RAD54 helicase family. RAD16 subfamily.</text>
</comment>
<dbReference type="SUPFAM" id="SSF52540">
    <property type="entry name" value="P-loop containing nucleoside triphosphate hydrolases"/>
    <property type="match status" value="2"/>
</dbReference>
<dbReference type="Pfam" id="PF00271">
    <property type="entry name" value="Helicase_C"/>
    <property type="match status" value="1"/>
</dbReference>
<evidence type="ECO:0000259" key="9">
    <source>
        <dbReference type="PROSITE" id="PS51192"/>
    </source>
</evidence>
<dbReference type="InterPro" id="IPR000330">
    <property type="entry name" value="SNF2_N"/>
</dbReference>
<reference evidence="11" key="1">
    <citation type="journal article" date="2023" name="Plant J.">
        <title>The genome of the king protea, Protea cynaroides.</title>
        <authorList>
            <person name="Chang J."/>
            <person name="Duong T.A."/>
            <person name="Schoeman C."/>
            <person name="Ma X."/>
            <person name="Roodt D."/>
            <person name="Barker N."/>
            <person name="Li Z."/>
            <person name="Van de Peer Y."/>
            <person name="Mizrachi E."/>
        </authorList>
    </citation>
    <scope>NUCLEOTIDE SEQUENCE</scope>
    <source>
        <tissue evidence="11">Young leaves</tissue>
    </source>
</reference>
<dbReference type="InterPro" id="IPR013083">
    <property type="entry name" value="Znf_RING/FYVE/PHD"/>
</dbReference>
<dbReference type="InterPro" id="IPR001841">
    <property type="entry name" value="Znf_RING"/>
</dbReference>
<dbReference type="InterPro" id="IPR038718">
    <property type="entry name" value="SNF2-like_sf"/>
</dbReference>
<dbReference type="SUPFAM" id="SSF57850">
    <property type="entry name" value="RING/U-box"/>
    <property type="match status" value="1"/>
</dbReference>
<dbReference type="PROSITE" id="PS51194">
    <property type="entry name" value="HELICASE_CTER"/>
    <property type="match status" value="1"/>
</dbReference>
<evidence type="ECO:0000256" key="2">
    <source>
        <dbReference type="ARBA" id="ARBA00022723"/>
    </source>
</evidence>
<evidence type="ECO:0000256" key="1">
    <source>
        <dbReference type="ARBA" id="ARBA00008438"/>
    </source>
</evidence>
<name>A0A9Q0KWM6_9MAGN</name>
<proteinExistence type="inferred from homology"/>
<evidence type="ECO:0000256" key="6">
    <source>
        <dbReference type="PROSITE-ProRule" id="PRU00175"/>
    </source>
</evidence>
<dbReference type="InterPro" id="IPR049730">
    <property type="entry name" value="SNF2/RAD54-like_C"/>
</dbReference>
<evidence type="ECO:0000259" key="10">
    <source>
        <dbReference type="PROSITE" id="PS51194"/>
    </source>
</evidence>
<keyword evidence="3 6" id="KW-0863">Zinc-finger</keyword>
<dbReference type="InterPro" id="IPR052583">
    <property type="entry name" value="ATP-helicase/E3_Ub-Ligase"/>
</dbReference>
<dbReference type="GO" id="GO:0008270">
    <property type="term" value="F:zinc ion binding"/>
    <property type="evidence" value="ECO:0007669"/>
    <property type="project" value="UniProtKB-KW"/>
</dbReference>
<dbReference type="InterPro" id="IPR001650">
    <property type="entry name" value="Helicase_C-like"/>
</dbReference>
<dbReference type="Pfam" id="PF00628">
    <property type="entry name" value="PHD"/>
    <property type="match status" value="1"/>
</dbReference>
<dbReference type="PROSITE" id="PS50089">
    <property type="entry name" value="ZF_RING_2"/>
    <property type="match status" value="1"/>
</dbReference>
<dbReference type="SMART" id="SM00184">
    <property type="entry name" value="RING"/>
    <property type="match status" value="1"/>
</dbReference>
<dbReference type="GO" id="GO:0005524">
    <property type="term" value="F:ATP binding"/>
    <property type="evidence" value="ECO:0007669"/>
    <property type="project" value="InterPro"/>
</dbReference>
<evidence type="ECO:0000256" key="3">
    <source>
        <dbReference type="ARBA" id="ARBA00022771"/>
    </source>
</evidence>
<keyword evidence="12" id="KW-1185">Reference proteome</keyword>
<dbReference type="Gene3D" id="3.40.50.300">
    <property type="entry name" value="P-loop containing nucleotide triphosphate hydrolases"/>
    <property type="match status" value="1"/>
</dbReference>
<keyword evidence="5" id="KW-0862">Zinc</keyword>
<dbReference type="SMART" id="SM00490">
    <property type="entry name" value="HELICc"/>
    <property type="match status" value="1"/>
</dbReference>
<sequence length="1709" mass="192241">MGRTKQARPLRSGGILRRSNNTGRRLEDITSSEPQNANSKGETGESSKPFFVKIDRGYWTSGEHLDIAEVVLNNLRFGEGFSIHRFMEDFCNLNFSLRFMLRNVEEFEGRLRLGHWPLIPTNDISLELVETCMTKENERECVMLSGSFDGHDEGVSGLVHLVSQKILTLRPVPELRVSEVVSSLTVRVEILKSAFDACESLLETTRQPWKKSMMNVIAWLRPEVTTQEARYGITSLDVMEVDSLTEADGSSPVSMKGARFDAAGFYEAIKRSKEEPMLEDELPDLLPELRPYQRRAAYWMVQREKKASESMCEKDQNSNFCSPLSVPVDFLDTHMRMFYNPFSGNISLQPETSTSYVPGGILADEMGLGKTVELLACIFAHRKSSSGGGVFSENEMQVRQRNNLRRLKRERVECVCGAVSESAKYKGLWVQCDVCDAWQHANCVGYSPAGKKVDSPEVFSGKVYKKNESPEVKNHVKKKGSNVVIMDEDHICQICLDLIQAVNSPISTAATLIVCPTPILPQWHSEIIRHTKAGSLKICVYEGVRNASLSTGSFMDISELINADIVLTTYDVLKEDLSHDSDRHEGDCRVMRFEKRYPVIPTLLTRILWWRICLDEAQMVESNAAAATEMALRLHAKHVWCITGTPIQRRFDDLYGLVRFLGASPFDVHRWWVEVVRDPYERREAGAVEFAHKFFMQIMWRSSKVHVADELELPLQEECLSWLSFSSIEAHFYERQHETCVSYAHEVIENFKDDIHKRKSLGCESSGTDLFLTHNEAAKLLNSLLKLRQACCHPQVGSSGLRSLQQSPMTMEEILVVLMGKTKTEGEEVLRRLVVALNGLAGIAIIEQDLARAVSLYKEALALAEEHSEDFRLDLLLNLHIHHNLAEILPVISDYTQKCPPIGEQLPGNPKAKASHVYETGEFEQYPVKRQKLSNDSDMDIVTDVTHQEHQEKLPDFTSNLSESGVEGTKGTVQMEHDARSHISSGSSSVSCLRTTCENIKQKFLSAFISKLSLAQQEFKNSYLQVCNAFSDRKNQNTDWWMEALNHIEQSKDSSNELIRKVGEAVSGNSNTSKSSRIASRFRSISGLRYLILSGLESLETSRQELIERLLEIDQTMDNPRDEDIERVRCCPNCQDNGNGPICVLCELDELFQVYGARLFRLSKGDDGGLIASAEEAVDLQKKRSELNRFYKALSHPIKDSVSSHVEDEENKKRRDVRAKVVVSRSPSELEVVLGVIRSYSKAQLGREGMSASLKQLHLIEAMRKEYPLARSLATAQAQVLCAHDEIKMATSRLRLRNTENDTSSIDALCSEELIAASVEFSNEKFMYLSSLSRIKGQLRYLKGLVQSKQKAQLENLDTSSLPQGTANSSAAACSTTEQIERVSRADDEACPVCQEKLNNQKMVFQCGHVTCCKCFVAMTEQRLIHHGKTQEEWVMCPTCRQRTDFGNIAFADDRQNKAYNSCNPITFQGHEKPEAFINVQGSYGTKIEAVTRRILWIKSTDPKAKVLVFSSWNDVLDVLQHALIANDVSYIRMKGGRKSHIAISQFKGQKSNAICTTHGQQSEPKSIQVLLLLIQHGANGLNLLEAQHVILVEPLLNPAAEAQAINRVHRIGQEKTTLVHRFIVKDTVEESILKLNRSRTTNYVISGNTKNQDQPVLTLKDVESLFSAAFPSAQPENKKPSESLMHLPPAVAAALAAERRMKESSNDL</sequence>
<feature type="domain" description="Helicase ATP-binding" evidence="9">
    <location>
        <begin position="511"/>
        <end position="664"/>
    </location>
</feature>
<feature type="region of interest" description="Disordered" evidence="7">
    <location>
        <begin position="1"/>
        <end position="46"/>
    </location>
</feature>
<dbReference type="InterPro" id="IPR001965">
    <property type="entry name" value="Znf_PHD"/>
</dbReference>
<dbReference type="SUPFAM" id="SSF57903">
    <property type="entry name" value="FYVE/PHD zinc finger"/>
    <property type="match status" value="1"/>
</dbReference>
<dbReference type="InterPro" id="IPR011011">
    <property type="entry name" value="Znf_FYVE_PHD"/>
</dbReference>
<evidence type="ECO:0000259" key="8">
    <source>
        <dbReference type="PROSITE" id="PS50089"/>
    </source>
</evidence>
<dbReference type="Pfam" id="PF21324">
    <property type="entry name" value="SHPRH_helical-2nd"/>
    <property type="match status" value="1"/>
</dbReference>
<keyword evidence="2" id="KW-0479">Metal-binding</keyword>
<dbReference type="SMART" id="SM00249">
    <property type="entry name" value="PHD"/>
    <property type="match status" value="2"/>
</dbReference>
<dbReference type="CDD" id="cd18070">
    <property type="entry name" value="DEXQc_SHPRH"/>
    <property type="match status" value="1"/>
</dbReference>
<keyword evidence="4" id="KW-0378">Hydrolase</keyword>
<dbReference type="EMBL" id="JAMYWD010000002">
    <property type="protein sequence ID" value="KAJ4978047.1"/>
    <property type="molecule type" value="Genomic_DNA"/>
</dbReference>
<accession>A0A9Q0KWM6</accession>
<dbReference type="Pfam" id="PF21325">
    <property type="entry name" value="SHPRH_helical-1st"/>
    <property type="match status" value="1"/>
</dbReference>
<protein>
    <recommendedName>
        <fullName evidence="13">E3 ubiquitin-protein ligase SHPRH</fullName>
    </recommendedName>
</protein>